<gene>
    <name evidence="1" type="ORF">Spa11_33160</name>
</gene>
<evidence type="ECO:0000313" key="2">
    <source>
        <dbReference type="Proteomes" id="UP000316426"/>
    </source>
</evidence>
<reference evidence="1 2" key="1">
    <citation type="submission" date="2019-02" db="EMBL/GenBank/DDBJ databases">
        <title>Deep-cultivation of Planctomycetes and their phenomic and genomic characterization uncovers novel biology.</title>
        <authorList>
            <person name="Wiegand S."/>
            <person name="Jogler M."/>
            <person name="Boedeker C."/>
            <person name="Pinto D."/>
            <person name="Vollmers J."/>
            <person name="Rivas-Marin E."/>
            <person name="Kohn T."/>
            <person name="Peeters S.H."/>
            <person name="Heuer A."/>
            <person name="Rast P."/>
            <person name="Oberbeckmann S."/>
            <person name="Bunk B."/>
            <person name="Jeske O."/>
            <person name="Meyerdierks A."/>
            <person name="Storesund J.E."/>
            <person name="Kallscheuer N."/>
            <person name="Luecker S."/>
            <person name="Lage O.M."/>
            <person name="Pohl T."/>
            <person name="Merkel B.J."/>
            <person name="Hornburger P."/>
            <person name="Mueller R.-W."/>
            <person name="Bruemmer F."/>
            <person name="Labrenz M."/>
            <person name="Spormann A.M."/>
            <person name="Op den Camp H."/>
            <person name="Overmann J."/>
            <person name="Amann R."/>
            <person name="Jetten M.S.M."/>
            <person name="Mascher T."/>
            <person name="Medema M.H."/>
            <person name="Devos D.P."/>
            <person name="Kaster A.-K."/>
            <person name="Ovreas L."/>
            <person name="Rohde M."/>
            <person name="Galperin M.Y."/>
            <person name="Jogler C."/>
        </authorList>
    </citation>
    <scope>NUCLEOTIDE SEQUENCE [LARGE SCALE GENOMIC DNA]</scope>
    <source>
        <strain evidence="1 2">Spa11</strain>
    </source>
</reference>
<dbReference type="Proteomes" id="UP000316426">
    <property type="component" value="Chromosome"/>
</dbReference>
<proteinExistence type="predicted"/>
<dbReference type="RefSeq" id="WP_145114104.1">
    <property type="nucleotide sequence ID" value="NZ_CP036350.1"/>
</dbReference>
<keyword evidence="2" id="KW-1185">Reference proteome</keyword>
<protein>
    <submittedName>
        <fullName evidence="1">Uncharacterized protein</fullName>
    </submittedName>
</protein>
<dbReference type="EMBL" id="CP036349">
    <property type="protein sequence ID" value="QDV75106.1"/>
    <property type="molecule type" value="Genomic_DNA"/>
</dbReference>
<dbReference type="AlphaFoldDB" id="A0A518KBD2"/>
<dbReference type="KEGG" id="bmei:Spa11_33160"/>
<organism evidence="1 2">
    <name type="scientific">Botrimarina mediterranea</name>
    <dbReference type="NCBI Taxonomy" id="2528022"/>
    <lineage>
        <taxon>Bacteria</taxon>
        <taxon>Pseudomonadati</taxon>
        <taxon>Planctomycetota</taxon>
        <taxon>Planctomycetia</taxon>
        <taxon>Pirellulales</taxon>
        <taxon>Lacipirellulaceae</taxon>
        <taxon>Botrimarina</taxon>
    </lineage>
</organism>
<accession>A0A518KBD2</accession>
<name>A0A518KBD2_9BACT</name>
<sequence>MRLKGIPLDVIASLAAPRRRRLPQGPVHVFIAIADHYEPMVGGAPLSQQMERVERWVRQYPESLGDFRDCWGRPPRHTFFYPAEVYEPEPVERLAHLCRVGYGEVEIHLHHDNDTASNLKETLLRFADTLRSEHGLLRDGPDGRPTYGFVHGNWALDNSRPDGRWCGVDNELKVLVETGCYGDFTLPSAPNPTQTRMVNSIYYARGVDGCRKSHDRGVRSRVGVIPAPEDLLLVQGPLALDWSRRKFGLAPSLENGEIHGGFPPSCRRLALWLNASVTVEGRENWRFIKLHTHGAKESNADVLLGGPTCDFHQTLRRLHLADADFNYYYVTTWEMTQLIHAAECGVEQPQLELLS</sequence>
<evidence type="ECO:0000313" key="1">
    <source>
        <dbReference type="EMBL" id="QDV75106.1"/>
    </source>
</evidence>